<dbReference type="PANTHER" id="PTHR43741:SF4">
    <property type="entry name" value="FMN-DEPENDENT NADH:QUINONE OXIDOREDUCTASE"/>
    <property type="match status" value="1"/>
</dbReference>
<dbReference type="InterPro" id="IPR050104">
    <property type="entry name" value="FMN-dep_NADH:Q_OxRdtase_AzoR1"/>
</dbReference>
<comment type="similarity">
    <text evidence="6">Belongs to the azoreductase type 1 family.</text>
</comment>
<accession>A0ABU7WCY7</accession>
<evidence type="ECO:0000259" key="7">
    <source>
        <dbReference type="Pfam" id="PF02525"/>
    </source>
</evidence>
<comment type="caution">
    <text evidence="8">The sequence shown here is derived from an EMBL/GenBank/DDBJ whole genome shotgun (WGS) entry which is preliminary data.</text>
</comment>
<dbReference type="Gene3D" id="3.40.50.360">
    <property type="match status" value="1"/>
</dbReference>
<sequence length="187" mass="19677">MKLLHLDSAITGDASVSRRLTTDIVSKLKAADPSLAITYRDLASDPRDHFTLAAAAEADAPDSALAQFLAADIVVIGAPMYNFAVPSQLKAWIDRILVAGRTFRYGETGAVGLAGDTRVIVAIARGNRYARGAPAAGQEHTENWLRTIFGFIGITPEFVIAEGVLLGPDAKDAAMAEARASIDALAA</sequence>
<evidence type="ECO:0000256" key="2">
    <source>
        <dbReference type="ARBA" id="ARBA00022643"/>
    </source>
</evidence>
<dbReference type="InterPro" id="IPR029039">
    <property type="entry name" value="Flavoprotein-like_sf"/>
</dbReference>
<feature type="binding site" evidence="6">
    <location>
        <begin position="15"/>
        <end position="17"/>
    </location>
    <ligand>
        <name>FMN</name>
        <dbReference type="ChEBI" id="CHEBI:58210"/>
    </ligand>
</feature>
<evidence type="ECO:0000256" key="4">
    <source>
        <dbReference type="ARBA" id="ARBA00023027"/>
    </source>
</evidence>
<dbReference type="EC" id="1.7.1.17" evidence="6"/>
<comment type="function">
    <text evidence="6">Quinone reductase that provides resistance to thiol-specific stress caused by electrophilic quinones.</text>
</comment>
<evidence type="ECO:0000313" key="9">
    <source>
        <dbReference type="Proteomes" id="UP001358324"/>
    </source>
</evidence>
<dbReference type="InterPro" id="IPR023048">
    <property type="entry name" value="NADH:quinone_OxRdtase_FMN_depd"/>
</dbReference>
<dbReference type="SUPFAM" id="SSF52218">
    <property type="entry name" value="Flavoproteins"/>
    <property type="match status" value="1"/>
</dbReference>
<comment type="catalytic activity">
    <reaction evidence="5">
        <text>N,N-dimethyl-1,4-phenylenediamine + anthranilate + 2 NAD(+) = 2-(4-dimethylaminophenyl)diazenylbenzoate + 2 NADH + 2 H(+)</text>
        <dbReference type="Rhea" id="RHEA:55872"/>
        <dbReference type="ChEBI" id="CHEBI:15378"/>
        <dbReference type="ChEBI" id="CHEBI:15783"/>
        <dbReference type="ChEBI" id="CHEBI:16567"/>
        <dbReference type="ChEBI" id="CHEBI:57540"/>
        <dbReference type="ChEBI" id="CHEBI:57945"/>
        <dbReference type="ChEBI" id="CHEBI:71579"/>
        <dbReference type="EC" id="1.7.1.17"/>
    </reaction>
    <physiologicalReaction direction="right-to-left" evidence="5">
        <dbReference type="Rhea" id="RHEA:55874"/>
    </physiologicalReaction>
</comment>
<keyword evidence="1 6" id="KW-0285">Flavoprotein</keyword>
<comment type="caution">
    <text evidence="6">Lacks conserved residue(s) required for the propagation of feature annotation.</text>
</comment>
<keyword evidence="9" id="KW-1185">Reference proteome</keyword>
<dbReference type="Proteomes" id="UP001358324">
    <property type="component" value="Unassembled WGS sequence"/>
</dbReference>
<proteinExistence type="inferred from homology"/>
<comment type="subunit">
    <text evidence="6">Homodimer.</text>
</comment>
<organism evidence="8 9">
    <name type="scientific">Luteimonas flava</name>
    <dbReference type="NCBI Taxonomy" id="3115822"/>
    <lineage>
        <taxon>Bacteria</taxon>
        <taxon>Pseudomonadati</taxon>
        <taxon>Pseudomonadota</taxon>
        <taxon>Gammaproteobacteria</taxon>
        <taxon>Lysobacterales</taxon>
        <taxon>Lysobacteraceae</taxon>
        <taxon>Luteimonas</taxon>
    </lineage>
</organism>
<dbReference type="EC" id="1.6.5.-" evidence="6"/>
<gene>
    <name evidence="6" type="primary">azoR</name>
    <name evidence="8" type="ORF">V3391_03900</name>
</gene>
<reference evidence="8 9" key="1">
    <citation type="submission" date="2024-01" db="EMBL/GenBank/DDBJ databases">
        <title>Novel species of the genus Luteimonas isolated from rivers.</title>
        <authorList>
            <person name="Lu H."/>
        </authorList>
    </citation>
    <scope>NUCLEOTIDE SEQUENCE [LARGE SCALE GENOMIC DNA]</scope>
    <source>
        <strain evidence="8 9">SMYT11W</strain>
    </source>
</reference>
<protein>
    <recommendedName>
        <fullName evidence="6">FMN dependent NADH:quinone oxidoreductase</fullName>
        <ecNumber evidence="6">1.6.5.-</ecNumber>
    </recommendedName>
    <alternativeName>
        <fullName evidence="6">Azo-dye reductase</fullName>
    </alternativeName>
    <alternativeName>
        <fullName evidence="6">FMN-dependent NADH-azo compound oxidoreductase</fullName>
    </alternativeName>
    <alternativeName>
        <fullName evidence="6">FMN-dependent NADH-azoreductase</fullName>
        <ecNumber evidence="6">1.7.1.17</ecNumber>
    </alternativeName>
</protein>
<comment type="cofactor">
    <cofactor evidence="6">
        <name>FMN</name>
        <dbReference type="ChEBI" id="CHEBI:58210"/>
    </cofactor>
    <text evidence="6">Binds 1 FMN per subunit.</text>
</comment>
<feature type="domain" description="Flavodoxin-like fold" evidence="7">
    <location>
        <begin position="1"/>
        <end position="184"/>
    </location>
</feature>
<dbReference type="RefSeq" id="WP_332077086.1">
    <property type="nucleotide sequence ID" value="NZ_JAZHBM010000001.1"/>
</dbReference>
<evidence type="ECO:0000256" key="3">
    <source>
        <dbReference type="ARBA" id="ARBA00023002"/>
    </source>
</evidence>
<keyword evidence="2 6" id="KW-0288">FMN</keyword>
<keyword evidence="4 6" id="KW-0520">NAD</keyword>
<evidence type="ECO:0000256" key="1">
    <source>
        <dbReference type="ARBA" id="ARBA00022630"/>
    </source>
</evidence>
<keyword evidence="3 6" id="KW-0560">Oxidoreductase</keyword>
<evidence type="ECO:0000256" key="6">
    <source>
        <dbReference type="HAMAP-Rule" id="MF_01216"/>
    </source>
</evidence>
<dbReference type="HAMAP" id="MF_01216">
    <property type="entry name" value="Azoreductase_type1"/>
    <property type="match status" value="1"/>
</dbReference>
<dbReference type="InterPro" id="IPR003680">
    <property type="entry name" value="Flavodoxin_fold"/>
</dbReference>
<evidence type="ECO:0000313" key="8">
    <source>
        <dbReference type="EMBL" id="MEF3081353.1"/>
    </source>
</evidence>
<evidence type="ECO:0000256" key="5">
    <source>
        <dbReference type="ARBA" id="ARBA00048542"/>
    </source>
</evidence>
<dbReference type="PANTHER" id="PTHR43741">
    <property type="entry name" value="FMN-DEPENDENT NADH-AZOREDUCTASE 1"/>
    <property type="match status" value="1"/>
</dbReference>
<name>A0ABU7WCY7_9GAMM</name>
<feature type="binding site" evidence="6">
    <location>
        <begin position="80"/>
        <end position="83"/>
    </location>
    <ligand>
        <name>FMN</name>
        <dbReference type="ChEBI" id="CHEBI:58210"/>
    </ligand>
</feature>
<dbReference type="EMBL" id="JAZHBM010000001">
    <property type="protein sequence ID" value="MEF3081353.1"/>
    <property type="molecule type" value="Genomic_DNA"/>
</dbReference>
<comment type="function">
    <text evidence="6">Also exhibits azoreductase activity. Catalyzes the reductive cleavage of the azo bond in aromatic azo compounds to the corresponding amines.</text>
</comment>
<comment type="catalytic activity">
    <reaction evidence="6">
        <text>2 a quinone + NADH + H(+) = 2 a 1,4-benzosemiquinone + NAD(+)</text>
        <dbReference type="Rhea" id="RHEA:65952"/>
        <dbReference type="ChEBI" id="CHEBI:15378"/>
        <dbReference type="ChEBI" id="CHEBI:57540"/>
        <dbReference type="ChEBI" id="CHEBI:57945"/>
        <dbReference type="ChEBI" id="CHEBI:132124"/>
        <dbReference type="ChEBI" id="CHEBI:134225"/>
    </reaction>
</comment>
<dbReference type="Pfam" id="PF02525">
    <property type="entry name" value="Flavodoxin_2"/>
    <property type="match status" value="1"/>
</dbReference>